<accession>A0A7X1F655</accession>
<feature type="transmembrane region" description="Helical" evidence="2">
    <location>
        <begin position="311"/>
        <end position="329"/>
    </location>
</feature>
<protein>
    <recommendedName>
        <fullName evidence="5">Glycosyltransferase RgtA/B/C/D-like domain-containing protein</fullName>
    </recommendedName>
</protein>
<evidence type="ECO:0000256" key="2">
    <source>
        <dbReference type="SAM" id="Phobius"/>
    </source>
</evidence>
<evidence type="ECO:0008006" key="5">
    <source>
        <dbReference type="Google" id="ProtNLM"/>
    </source>
</evidence>
<feature type="transmembrane region" description="Helical" evidence="2">
    <location>
        <begin position="243"/>
        <end position="261"/>
    </location>
</feature>
<keyword evidence="2" id="KW-0472">Membrane</keyword>
<dbReference type="AlphaFoldDB" id="A0A7X1F655"/>
<dbReference type="RefSeq" id="WP_185682486.1">
    <property type="nucleotide sequence ID" value="NZ_JACLAU010000004.1"/>
</dbReference>
<keyword evidence="2" id="KW-1133">Transmembrane helix</keyword>
<dbReference type="Proteomes" id="UP000520156">
    <property type="component" value="Unassembled WGS sequence"/>
</dbReference>
<evidence type="ECO:0000256" key="1">
    <source>
        <dbReference type="SAM" id="MobiDB-lite"/>
    </source>
</evidence>
<evidence type="ECO:0000313" key="3">
    <source>
        <dbReference type="EMBL" id="MBC2651071.1"/>
    </source>
</evidence>
<organism evidence="3 4">
    <name type="scientific">Novosphingobium aerophilum</name>
    <dbReference type="NCBI Taxonomy" id="2839843"/>
    <lineage>
        <taxon>Bacteria</taxon>
        <taxon>Pseudomonadati</taxon>
        <taxon>Pseudomonadota</taxon>
        <taxon>Alphaproteobacteria</taxon>
        <taxon>Sphingomonadales</taxon>
        <taxon>Sphingomonadaceae</taxon>
        <taxon>Novosphingobium</taxon>
    </lineage>
</organism>
<sequence>MPLLALARLLAAPIGDVDIFWQLRLGDLMLDSHWPVTREPFAATHLGEALVPLSALAQIVLAGVRRLGGWPAVQIVDALAWTGGFLAVGLAARARGAMPLRLALALVLCQLMAMPFAGVRPQSFAVLGLGALILLLGRELPLRRTLLAGGAVLVLWQNLHPSVSLAAAYLGARAAAGWLRHRTGRRTTPPWAETLLLPLAGLAMVATPAGFAVFDMATLNARMSTAMGATEWLSVLDPQNRPFLPILLILNGGVLALLGVVRRELDLEALAGALVFLLMALIAGRFVLFWALALVPVLAGGRHDSGPIDRLALLLFAAGAGVIALTAAARPGPRFAPDLPIAAVDRLAARGLAGTVYASYPFGGVIADRGFPRLRVAFDGRYYRYGMAEWDLCRAAMAGQVPVSALVARYRPVAWVLSPGMDRPLIEALRAQPQAWREVPGDPAAVLFVPAGAGSGRAYTPAFTSQSWNSRTGRLSSARGRQTNQ</sequence>
<dbReference type="EMBL" id="JACLAU010000004">
    <property type="protein sequence ID" value="MBC2651071.1"/>
    <property type="molecule type" value="Genomic_DNA"/>
</dbReference>
<comment type="caution">
    <text evidence="3">The sequence shown here is derived from an EMBL/GenBank/DDBJ whole genome shotgun (WGS) entry which is preliminary data.</text>
</comment>
<proteinExistence type="predicted"/>
<feature type="region of interest" description="Disordered" evidence="1">
    <location>
        <begin position="463"/>
        <end position="485"/>
    </location>
</feature>
<reference evidence="3 4" key="1">
    <citation type="submission" date="2020-08" db="EMBL/GenBank/DDBJ databases">
        <title>The genome sequence of Novosphingobium flavum 4Y4.</title>
        <authorList>
            <person name="Liu Y."/>
        </authorList>
    </citation>
    <scope>NUCLEOTIDE SEQUENCE [LARGE SCALE GENOMIC DNA]</scope>
    <source>
        <strain evidence="3 4">4Y4</strain>
    </source>
</reference>
<feature type="transmembrane region" description="Helical" evidence="2">
    <location>
        <begin position="191"/>
        <end position="214"/>
    </location>
</feature>
<gene>
    <name evidence="3" type="ORF">H7F49_05095</name>
</gene>
<keyword evidence="4" id="KW-1185">Reference proteome</keyword>
<feature type="transmembrane region" description="Helical" evidence="2">
    <location>
        <begin position="75"/>
        <end position="92"/>
    </location>
</feature>
<name>A0A7X1F655_9SPHN</name>
<evidence type="ECO:0000313" key="4">
    <source>
        <dbReference type="Proteomes" id="UP000520156"/>
    </source>
</evidence>
<feature type="transmembrane region" description="Helical" evidence="2">
    <location>
        <begin position="98"/>
        <end position="117"/>
    </location>
</feature>
<feature type="transmembrane region" description="Helical" evidence="2">
    <location>
        <begin position="273"/>
        <end position="299"/>
    </location>
</feature>
<feature type="transmembrane region" description="Helical" evidence="2">
    <location>
        <begin position="124"/>
        <end position="142"/>
    </location>
</feature>
<keyword evidence="2" id="KW-0812">Transmembrane</keyword>